<reference evidence="3 4" key="1">
    <citation type="submission" date="2021-04" db="EMBL/GenBank/DDBJ databases">
        <authorList>
            <person name="Bliznina A."/>
        </authorList>
    </citation>
    <scope>NUCLEOTIDE SEQUENCE [LARGE SCALE GENOMIC DNA]</scope>
</reference>
<sequence length="543" mass="62286">MSRPFEANLQEKEASETIILDIVRRKGESWGIELCGEGPTEVRKIRPGTVFMIHIDQNDQFFLMTFENRKQCNGINVTRFGHQQVASIIAETDRLLRMKVLPDEESSSEEDEDEEDADPTEKLKNRNFKAEEWWCDPEVDKKLQEEKEKNKIDPYDFESFSNNFDKIEKQHRKAGKAMVKNGRASRSKKVDLDSDDDSDDEYAKFMRMKQKMINKGLVSDESEDEDENSEFAEFMRWKKQKRKAQRRGIDDWGDDNWGDSAPRPVNARSSSGYSSYSSGSSRAVQGHDVAFRGQKIEQGSFMVTNKDLDRFDKNYVLGAENTFAGDKAAVAGAFTGDHNVVFNDNEGQAAGDIKGVRNRVAAGIMHFNYEDEQKEVMEEDKNKVVIYSTSLGVNRELIANCQRAVAIIRSHRVRYEERDIFNFEHHKEGLWERLGLDRGDKFPPMPRIYIDGIYIGGINELEALSDCGDLRIRLQHFSKFQEREHCQTCRASGKLLCTKCNGKKKITSNELAELQCSLCDKNGFVDCQDCVVMREIIDPAIMQ</sequence>
<dbReference type="PANTHER" id="PTHR46990">
    <property type="entry name" value="GLUTAREDOXIN DOMAIN-CONTAINING CYSTEINE-RICH PROTEIN 1"/>
    <property type="match status" value="1"/>
</dbReference>
<organism evidence="3 4">
    <name type="scientific">Oikopleura dioica</name>
    <name type="common">Tunicate</name>
    <dbReference type="NCBI Taxonomy" id="34765"/>
    <lineage>
        <taxon>Eukaryota</taxon>
        <taxon>Metazoa</taxon>
        <taxon>Chordata</taxon>
        <taxon>Tunicata</taxon>
        <taxon>Appendicularia</taxon>
        <taxon>Copelata</taxon>
        <taxon>Oikopleuridae</taxon>
        <taxon>Oikopleura</taxon>
    </lineage>
</organism>
<feature type="domain" description="Glutaredoxin" evidence="2">
    <location>
        <begin position="401"/>
        <end position="454"/>
    </location>
</feature>
<feature type="compositionally biased region" description="Low complexity" evidence="1">
    <location>
        <begin position="269"/>
        <end position="280"/>
    </location>
</feature>
<proteinExistence type="predicted"/>
<feature type="region of interest" description="Disordered" evidence="1">
    <location>
        <begin position="102"/>
        <end position="123"/>
    </location>
</feature>
<accession>A0ABN7RZS4</accession>
<feature type="region of interest" description="Disordered" evidence="1">
    <location>
        <begin position="246"/>
        <end position="280"/>
    </location>
</feature>
<evidence type="ECO:0000256" key="1">
    <source>
        <dbReference type="SAM" id="MobiDB-lite"/>
    </source>
</evidence>
<dbReference type="PANTHER" id="PTHR46990:SF1">
    <property type="entry name" value="GLUTAREDOXIN DOMAIN-CONTAINING CYSTEINE-RICH PROTEIN 1"/>
    <property type="match status" value="1"/>
</dbReference>
<dbReference type="Gene3D" id="3.40.30.10">
    <property type="entry name" value="Glutaredoxin"/>
    <property type="match status" value="1"/>
</dbReference>
<gene>
    <name evidence="3" type="ORF">OKIOD_LOCUS2351</name>
</gene>
<dbReference type="PROSITE" id="PS51354">
    <property type="entry name" value="GLUTAREDOXIN_2"/>
    <property type="match status" value="1"/>
</dbReference>
<evidence type="ECO:0000313" key="4">
    <source>
        <dbReference type="Proteomes" id="UP001158576"/>
    </source>
</evidence>
<dbReference type="InterPro" id="IPR042797">
    <property type="entry name" value="GRXCR1"/>
</dbReference>
<evidence type="ECO:0000259" key="2">
    <source>
        <dbReference type="Pfam" id="PF00462"/>
    </source>
</evidence>
<keyword evidence="4" id="KW-1185">Reference proteome</keyword>
<dbReference type="Proteomes" id="UP001158576">
    <property type="component" value="Chromosome PAR"/>
</dbReference>
<dbReference type="Pfam" id="PF00462">
    <property type="entry name" value="Glutaredoxin"/>
    <property type="match status" value="1"/>
</dbReference>
<dbReference type="InterPro" id="IPR002109">
    <property type="entry name" value="Glutaredoxin"/>
</dbReference>
<feature type="region of interest" description="Disordered" evidence="1">
    <location>
        <begin position="169"/>
        <end position="199"/>
    </location>
</feature>
<dbReference type="InterPro" id="IPR036249">
    <property type="entry name" value="Thioredoxin-like_sf"/>
</dbReference>
<feature type="compositionally biased region" description="Acidic residues" evidence="1">
    <location>
        <begin position="103"/>
        <end position="118"/>
    </location>
</feature>
<dbReference type="EMBL" id="OU015568">
    <property type="protein sequence ID" value="CAG5085016.1"/>
    <property type="molecule type" value="Genomic_DNA"/>
</dbReference>
<dbReference type="SUPFAM" id="SSF52833">
    <property type="entry name" value="Thioredoxin-like"/>
    <property type="match status" value="1"/>
</dbReference>
<protein>
    <submittedName>
        <fullName evidence="3">Oidioi.mRNA.OKI2018_I69.PAR.g10793.t1.cds</fullName>
    </submittedName>
</protein>
<name>A0ABN7RZS4_OIKDI</name>
<evidence type="ECO:0000313" key="3">
    <source>
        <dbReference type="EMBL" id="CAG5085016.1"/>
    </source>
</evidence>